<keyword evidence="10" id="KW-1185">Reference proteome</keyword>
<organism evidence="9 10">
    <name type="scientific">Myceligenerans xiligouense</name>
    <dbReference type="NCBI Taxonomy" id="253184"/>
    <lineage>
        <taxon>Bacteria</taxon>
        <taxon>Bacillati</taxon>
        <taxon>Actinomycetota</taxon>
        <taxon>Actinomycetes</taxon>
        <taxon>Micrococcales</taxon>
        <taxon>Promicromonosporaceae</taxon>
        <taxon>Myceligenerans</taxon>
    </lineage>
</organism>
<evidence type="ECO:0000313" key="10">
    <source>
        <dbReference type="Proteomes" id="UP000280501"/>
    </source>
</evidence>
<name>A0A3N4ZJ59_9MICO</name>
<evidence type="ECO:0000313" key="9">
    <source>
        <dbReference type="EMBL" id="RPF20925.1"/>
    </source>
</evidence>
<reference evidence="9 10" key="1">
    <citation type="submission" date="2018-11" db="EMBL/GenBank/DDBJ databases">
        <title>Sequencing the genomes of 1000 actinobacteria strains.</title>
        <authorList>
            <person name="Klenk H.-P."/>
        </authorList>
    </citation>
    <scope>NUCLEOTIDE SEQUENCE [LARGE SCALE GENOMIC DNA]</scope>
    <source>
        <strain evidence="9 10">DSM 15700</strain>
    </source>
</reference>
<gene>
    <name evidence="9" type="ORF">EDD34_1532</name>
</gene>
<evidence type="ECO:0000256" key="7">
    <source>
        <dbReference type="RuleBase" id="RU367016"/>
    </source>
</evidence>
<evidence type="ECO:0000256" key="3">
    <source>
        <dbReference type="ARBA" id="ARBA00022475"/>
    </source>
</evidence>
<comment type="caution">
    <text evidence="9">The sequence shown here is derived from an EMBL/GenBank/DDBJ whole genome shotgun (WGS) entry which is preliminary data.</text>
</comment>
<dbReference type="PANTHER" id="PTHR30353">
    <property type="entry name" value="INNER MEMBRANE PROTEIN DEDA-RELATED"/>
    <property type="match status" value="1"/>
</dbReference>
<evidence type="ECO:0000256" key="4">
    <source>
        <dbReference type="ARBA" id="ARBA00022692"/>
    </source>
</evidence>
<evidence type="ECO:0000259" key="8">
    <source>
        <dbReference type="Pfam" id="PF09335"/>
    </source>
</evidence>
<feature type="transmembrane region" description="Helical" evidence="7">
    <location>
        <begin position="176"/>
        <end position="196"/>
    </location>
</feature>
<dbReference type="RefSeq" id="WP_123814028.1">
    <property type="nucleotide sequence ID" value="NZ_RKQZ01000001.1"/>
</dbReference>
<feature type="transmembrane region" description="Helical" evidence="7">
    <location>
        <begin position="150"/>
        <end position="170"/>
    </location>
</feature>
<comment type="subcellular location">
    <subcellularLocation>
        <location evidence="1 7">Cell membrane</location>
        <topology evidence="1 7">Multi-pass membrane protein</topology>
    </subcellularLocation>
</comment>
<evidence type="ECO:0000256" key="1">
    <source>
        <dbReference type="ARBA" id="ARBA00004651"/>
    </source>
</evidence>
<dbReference type="OrthoDB" id="9813426at2"/>
<keyword evidence="3 7" id="KW-1003">Cell membrane</keyword>
<keyword evidence="6 7" id="KW-0472">Membrane</keyword>
<accession>A0A3N4ZJ59</accession>
<dbReference type="InterPro" id="IPR032818">
    <property type="entry name" value="DedA-like"/>
</dbReference>
<keyword evidence="4 7" id="KW-0812">Transmembrane</keyword>
<evidence type="ECO:0000256" key="2">
    <source>
        <dbReference type="ARBA" id="ARBA00010792"/>
    </source>
</evidence>
<dbReference type="EMBL" id="RKQZ01000001">
    <property type="protein sequence ID" value="RPF20925.1"/>
    <property type="molecule type" value="Genomic_DNA"/>
</dbReference>
<dbReference type="PANTHER" id="PTHR30353:SF0">
    <property type="entry name" value="TRANSMEMBRANE PROTEIN"/>
    <property type="match status" value="1"/>
</dbReference>
<proteinExistence type="inferred from homology"/>
<evidence type="ECO:0000256" key="6">
    <source>
        <dbReference type="ARBA" id="ARBA00023136"/>
    </source>
</evidence>
<keyword evidence="5 7" id="KW-1133">Transmembrane helix</keyword>
<dbReference type="Pfam" id="PF09335">
    <property type="entry name" value="VTT_dom"/>
    <property type="match status" value="1"/>
</dbReference>
<protein>
    <submittedName>
        <fullName evidence="9">Membrane-associated protein</fullName>
    </submittedName>
</protein>
<feature type="transmembrane region" description="Helical" evidence="7">
    <location>
        <begin position="12"/>
        <end position="39"/>
    </location>
</feature>
<feature type="transmembrane region" description="Helical" evidence="7">
    <location>
        <begin position="59"/>
        <end position="82"/>
    </location>
</feature>
<dbReference type="Proteomes" id="UP000280501">
    <property type="component" value="Unassembled WGS sequence"/>
</dbReference>
<dbReference type="InterPro" id="IPR032816">
    <property type="entry name" value="VTT_dom"/>
</dbReference>
<comment type="similarity">
    <text evidence="2 7">Belongs to the DedA family.</text>
</comment>
<feature type="domain" description="VTT" evidence="8">
    <location>
        <begin position="43"/>
        <end position="165"/>
    </location>
</feature>
<dbReference type="AlphaFoldDB" id="A0A3N4ZJ59"/>
<dbReference type="GO" id="GO:0005886">
    <property type="term" value="C:plasma membrane"/>
    <property type="evidence" value="ECO:0007669"/>
    <property type="project" value="UniProtKB-SubCell"/>
</dbReference>
<sequence length="206" mass="22179">MSDDVSAWLDALGPIAFYLVVWGLVFVGTALFVGVFLPFLTGDSLLFGAGLVAGSTTSVNIWVLTTGIAIAAIAGDQVGYLLGRRYGRPYLTGRRGRWVQNGIARTERFYDLFGWWSVVVGRYVPWGRVFVPAVAGVSDMAYWRFVTANVVGAFTWGVLITLMGYFAASIPAVRPVAYGIAGVVILASVVAGIRAWRQDRAASADD</sequence>
<evidence type="ECO:0000256" key="5">
    <source>
        <dbReference type="ARBA" id="ARBA00022989"/>
    </source>
</evidence>